<dbReference type="Pfam" id="PF13352">
    <property type="entry name" value="DUF4100"/>
    <property type="match status" value="1"/>
</dbReference>
<dbReference type="Gene3D" id="3.10.10.10">
    <property type="entry name" value="HIV Type 1 Reverse Transcriptase, subunit A, domain 1"/>
    <property type="match status" value="1"/>
</dbReference>
<name>A0AAD5UPL1_9APHY</name>
<proteinExistence type="predicted"/>
<feature type="region of interest" description="Disordered" evidence="9">
    <location>
        <begin position="389"/>
        <end position="462"/>
    </location>
</feature>
<feature type="domain" description="Integrase catalytic" evidence="10">
    <location>
        <begin position="1715"/>
        <end position="1874"/>
    </location>
</feature>
<dbReference type="InterPro" id="IPR043502">
    <property type="entry name" value="DNA/RNA_pol_sf"/>
</dbReference>
<dbReference type="SUPFAM" id="SSF53098">
    <property type="entry name" value="Ribonuclease H-like"/>
    <property type="match status" value="1"/>
</dbReference>
<protein>
    <recommendedName>
        <fullName evidence="1">RNA-directed DNA polymerase</fullName>
        <ecNumber evidence="1">2.7.7.49</ecNumber>
    </recommendedName>
</protein>
<dbReference type="InterPro" id="IPR043128">
    <property type="entry name" value="Rev_trsase/Diguanyl_cyclase"/>
</dbReference>
<dbReference type="SUPFAM" id="SSF50630">
    <property type="entry name" value="Acid proteases"/>
    <property type="match status" value="1"/>
</dbReference>
<dbReference type="PANTHER" id="PTHR37984:SF5">
    <property type="entry name" value="PROTEIN NYNRIN-LIKE"/>
    <property type="match status" value="1"/>
</dbReference>
<comment type="caution">
    <text evidence="11">The sequence shown here is derived from an EMBL/GenBank/DDBJ whole genome shotgun (WGS) entry which is preliminary data.</text>
</comment>
<gene>
    <name evidence="11" type="ORF">NLI96_g12572</name>
</gene>
<dbReference type="PANTHER" id="PTHR37984">
    <property type="entry name" value="PROTEIN CBG26694"/>
    <property type="match status" value="1"/>
</dbReference>
<keyword evidence="12" id="KW-1185">Reference proteome</keyword>
<dbReference type="EMBL" id="JANAWD010001114">
    <property type="protein sequence ID" value="KAJ3474239.1"/>
    <property type="molecule type" value="Genomic_DNA"/>
</dbReference>
<keyword evidence="8" id="KW-0695">RNA-directed DNA polymerase</keyword>
<reference evidence="11" key="1">
    <citation type="submission" date="2022-07" db="EMBL/GenBank/DDBJ databases">
        <title>Genome Sequence of Physisporinus lineatus.</title>
        <authorList>
            <person name="Buettner E."/>
        </authorList>
    </citation>
    <scope>NUCLEOTIDE SEQUENCE</scope>
    <source>
        <strain evidence="11">VT162</strain>
    </source>
</reference>
<evidence type="ECO:0000256" key="2">
    <source>
        <dbReference type="ARBA" id="ARBA00022679"/>
    </source>
</evidence>
<feature type="compositionally biased region" description="Basic and acidic residues" evidence="9">
    <location>
        <begin position="435"/>
        <end position="457"/>
    </location>
</feature>
<evidence type="ECO:0000256" key="6">
    <source>
        <dbReference type="ARBA" id="ARBA00022801"/>
    </source>
</evidence>
<dbReference type="GO" id="GO:0015074">
    <property type="term" value="P:DNA integration"/>
    <property type="evidence" value="ECO:0007669"/>
    <property type="project" value="InterPro"/>
</dbReference>
<dbReference type="GO" id="GO:0004519">
    <property type="term" value="F:endonuclease activity"/>
    <property type="evidence" value="ECO:0007669"/>
    <property type="project" value="UniProtKB-KW"/>
</dbReference>
<dbReference type="GO" id="GO:0016787">
    <property type="term" value="F:hydrolase activity"/>
    <property type="evidence" value="ECO:0007669"/>
    <property type="project" value="UniProtKB-KW"/>
</dbReference>
<feature type="region of interest" description="Disordered" evidence="9">
    <location>
        <begin position="182"/>
        <end position="255"/>
    </location>
</feature>
<dbReference type="InterPro" id="IPR036397">
    <property type="entry name" value="RNaseH_sf"/>
</dbReference>
<keyword evidence="3" id="KW-0548">Nucleotidyltransferase</keyword>
<dbReference type="Gene3D" id="2.40.70.10">
    <property type="entry name" value="Acid Proteases"/>
    <property type="match status" value="1"/>
</dbReference>
<dbReference type="InterPro" id="IPR012337">
    <property type="entry name" value="RNaseH-like_sf"/>
</dbReference>
<dbReference type="GO" id="GO:0003723">
    <property type="term" value="F:RNA binding"/>
    <property type="evidence" value="ECO:0007669"/>
    <property type="project" value="UniProtKB-KW"/>
</dbReference>
<dbReference type="InterPro" id="IPR025165">
    <property type="entry name" value="DUF4100"/>
</dbReference>
<dbReference type="CDD" id="cd00303">
    <property type="entry name" value="retropepsin_like"/>
    <property type="match status" value="1"/>
</dbReference>
<feature type="compositionally biased region" description="Acidic residues" evidence="9">
    <location>
        <begin position="184"/>
        <end position="222"/>
    </location>
</feature>
<sequence>MLQPGSRDAPKFKGKFPSDFLDNLRAAAQAAGIPDANLPSLIPRYCSRKVRMVITNDPAFTGNDWAAARARLRFFYASNDARYRTTPEKLHRYAASCSKKRMVKGRRSLDKYTRNFTKRIGNMLTNNRITQAQVDLEFYRGLPKWIRREIRASLATTVVGVMSTVNPPAMSATIRAVRAHFSEDDIDQDEETSGSDSEDSDLESDPSDSEDDDFDGSSDSDDEDHRRKRRKGKKRSKGRNGKDKANTNKQDDVSKLTEDLNKLRLSLEAIAQQQQQPVATIAAASGFPPPQGPRRCYMCDGLEGVNLAHQIGFRSCPQTEKLIEEGLVRYNKLAMKGKEHDVPPHMVASSSFGSCSTAGLCLDDHPILGEDTIGLLLEGSTGGLVAVQTRGQASKPTEKGKEKQGVRFEEVETNKTTERPKRGLPPHPINTKEGWINDKRAKQQDRREARVEEDPAKGKTSVRYTSDIQDSVNVDNIQEVILNTKITLPLREILGMSAELQKRFAGFTKTKHEVRSYMARAEEVFDSDDEPLSSIAPTLLRRPSSSLSKSSISSLPSSISAELTYDSSTESLDEVIERYSNAVSMGSPLKFLAMATGIVEGYFGATKVTYLVDSGSELNIISKSAHANSNIDLDPDGSRWTIRGVNNGPPVRLLGCCQNAPVEISGKFFPHHFFVTPHDLSSFDGILGQPWLQWYGARIDYYRHTGEMDLSIWPDGTKNGKDIKIRLTGFLNSDASFELSRLERDAFEEPKLGRSLLGLFYPPESYDHILRLMHSVSPSNSIPFASPWTTRALLEDFDSHPVRKYKPVHKKVRPVPTYMLNPTAQKFSPIVIPYISSLPHNPPSLDSFIPSDRLTRQRLDDILQTVPSQFLSPSEIDLLTHVLFLRQAALAWTDAERGTFKREFFPDYEIPIIEHTPWIQNPVRIPKAIEEEVRKIIRAQEAAGKYEYSSASYRLQMFAVLKKSGAIRMVLEAQPMNAFVIRDSALPPRVDDFAENFVGCYIYCLADLLSGFDARVLAASSRDLTTFHSIEGPRRLTVLPQGYCNSIPEFQRCTRHILDQEIPQHADAFIDDVRIKGPTTDYGGETIAGNPNIRRFETARITASGSKFILATPKLNIVGTVVSRDGWALAHGLVSKVLNWPYCENVSEVRGFLGTAGVGRKWIKGFSTIAKPLTSLCRRTDDPFEFGKDQREAMDRLKKLVTEAPVLKTIDYDLAITIIPPPRTSNHGLVTLAVDSSIHGAGWILYQQLHHDKHPILFGSCTFSATESRYSQPKIELYGVFRAVKELRHRIWGFHFRLEVDAQYLDKMIKTPDLPNAPMTRWVSYIQLFDFELVHVPAAKFSGARWYKSDDDTASNFQGEAFIHHLFLTDKPRLTTHFSTTGSMSLPITRQPLVLEEVYSDTANAVQKVVDQAYRDGQDPIKIFDGNMEGNTPEWRKNERKMFNEDRKLDMDKVTDDTPIEYLFPGPYFDNPTPFHASMLRCQDDTSFFGTDFMERHVPKEQEGFIRPVDGLTPLPAIEYRSAYMSKPMTDQKVVATILALQKYTSERAKIGDTAFARRMNARELYDVVPQPFDVLDLRCASHEHKTPGITEGLIKEAYRFFCFKEFPERVQSNPAAKRAFLRRMEKFDFFDDRLWYIGGSQGVAQMVIFIDAERKIIMKQCHNGVGHRGREVMLAALLMRFYWPGIYDDVAFFCRSCNACQYHSRARPKVPFHLHNAPSVARHFHADTIVMPKGKGGMRYLLHVSDDISKWAEAIPARRNDTRTWSKFLYNSLICRFGCQIFLSCDGGSEFKGLTKAMMEDYGIPIIVSSPYHPEGNGIAERDGQSLKWAVTKMCGDDIKRWPDHVSTVLWAIRSTISRVTGYTPAFLLYGQNLLFPFDITHRTLYCIDWVGIRSHQEAILARAQMISRHRTWIEDEVSDDVVRTRMQEKHRIMEKYRLKTINEGIPVGALVLLHQTRNASISTSQKWVGPFVVRCRYPSGTYGLSELDGSQFRDSVAATRLKIFYIREEHQSMPVEYEFDQPCKVLTPWWPFGGRPVERNWRKAGFMLNVTCWAGEPRQRFIHNAPTVAVEAAEHEPWW</sequence>
<feature type="compositionally biased region" description="Basic residues" evidence="9">
    <location>
        <begin position="226"/>
        <end position="239"/>
    </location>
</feature>
<evidence type="ECO:0000256" key="8">
    <source>
        <dbReference type="ARBA" id="ARBA00022918"/>
    </source>
</evidence>
<dbReference type="Pfam" id="PF17917">
    <property type="entry name" value="RT_RNaseH"/>
    <property type="match status" value="1"/>
</dbReference>
<keyword evidence="5" id="KW-0255">Endonuclease</keyword>
<keyword evidence="4" id="KW-0540">Nuclease</keyword>
<dbReference type="InterPro" id="IPR050951">
    <property type="entry name" value="Retrovirus_Pol_polyprotein"/>
</dbReference>
<dbReference type="PROSITE" id="PS50994">
    <property type="entry name" value="INTEGRASE"/>
    <property type="match status" value="1"/>
</dbReference>
<feature type="compositionally biased region" description="Basic and acidic residues" evidence="9">
    <location>
        <begin position="396"/>
        <end position="421"/>
    </location>
</feature>
<dbReference type="CDD" id="cd01647">
    <property type="entry name" value="RT_LTR"/>
    <property type="match status" value="1"/>
</dbReference>
<organism evidence="11 12">
    <name type="scientific">Meripilus lineatus</name>
    <dbReference type="NCBI Taxonomy" id="2056292"/>
    <lineage>
        <taxon>Eukaryota</taxon>
        <taxon>Fungi</taxon>
        <taxon>Dikarya</taxon>
        <taxon>Basidiomycota</taxon>
        <taxon>Agaricomycotina</taxon>
        <taxon>Agaricomycetes</taxon>
        <taxon>Polyporales</taxon>
        <taxon>Meripilaceae</taxon>
        <taxon>Meripilus</taxon>
    </lineage>
</organism>
<evidence type="ECO:0000256" key="3">
    <source>
        <dbReference type="ARBA" id="ARBA00022695"/>
    </source>
</evidence>
<dbReference type="InterPro" id="IPR041588">
    <property type="entry name" value="Integrase_H2C2"/>
</dbReference>
<keyword evidence="7" id="KW-0694">RNA-binding</keyword>
<dbReference type="InterPro" id="IPR021109">
    <property type="entry name" value="Peptidase_aspartic_dom_sf"/>
</dbReference>
<keyword evidence="2" id="KW-0808">Transferase</keyword>
<dbReference type="Pfam" id="PF17921">
    <property type="entry name" value="Integrase_H2C2"/>
    <property type="match status" value="1"/>
</dbReference>
<feature type="compositionally biased region" description="Basic and acidic residues" evidence="9">
    <location>
        <begin position="240"/>
        <end position="255"/>
    </location>
</feature>
<keyword evidence="6" id="KW-0378">Hydrolase</keyword>
<dbReference type="Proteomes" id="UP001212997">
    <property type="component" value="Unassembled WGS sequence"/>
</dbReference>
<dbReference type="Gene3D" id="3.30.70.270">
    <property type="match status" value="2"/>
</dbReference>
<evidence type="ECO:0000313" key="12">
    <source>
        <dbReference type="Proteomes" id="UP001212997"/>
    </source>
</evidence>
<evidence type="ECO:0000259" key="10">
    <source>
        <dbReference type="PROSITE" id="PS50994"/>
    </source>
</evidence>
<dbReference type="GO" id="GO:0003964">
    <property type="term" value="F:RNA-directed DNA polymerase activity"/>
    <property type="evidence" value="ECO:0007669"/>
    <property type="project" value="UniProtKB-KW"/>
</dbReference>
<evidence type="ECO:0000313" key="11">
    <source>
        <dbReference type="EMBL" id="KAJ3474239.1"/>
    </source>
</evidence>
<dbReference type="GO" id="GO:0005634">
    <property type="term" value="C:nucleus"/>
    <property type="evidence" value="ECO:0007669"/>
    <property type="project" value="UniProtKB-ARBA"/>
</dbReference>
<dbReference type="Gene3D" id="1.10.340.70">
    <property type="match status" value="1"/>
</dbReference>
<evidence type="ECO:0000256" key="4">
    <source>
        <dbReference type="ARBA" id="ARBA00022722"/>
    </source>
</evidence>
<evidence type="ECO:0000256" key="5">
    <source>
        <dbReference type="ARBA" id="ARBA00022759"/>
    </source>
</evidence>
<dbReference type="InterPro" id="IPR001584">
    <property type="entry name" value="Integrase_cat-core"/>
</dbReference>
<evidence type="ECO:0000256" key="1">
    <source>
        <dbReference type="ARBA" id="ARBA00012493"/>
    </source>
</evidence>
<evidence type="ECO:0000256" key="9">
    <source>
        <dbReference type="SAM" id="MobiDB-lite"/>
    </source>
</evidence>
<evidence type="ECO:0000256" key="7">
    <source>
        <dbReference type="ARBA" id="ARBA00022884"/>
    </source>
</evidence>
<dbReference type="Gene3D" id="3.30.420.10">
    <property type="entry name" value="Ribonuclease H-like superfamily/Ribonuclease H"/>
    <property type="match status" value="1"/>
</dbReference>
<accession>A0AAD5UPL1</accession>
<dbReference type="EC" id="2.7.7.49" evidence="1"/>
<dbReference type="InterPro" id="IPR041373">
    <property type="entry name" value="RT_RNaseH"/>
</dbReference>
<dbReference type="SUPFAM" id="SSF56672">
    <property type="entry name" value="DNA/RNA polymerases"/>
    <property type="match status" value="1"/>
</dbReference>